<protein>
    <submittedName>
        <fullName evidence="1">Uncharacterized protein</fullName>
    </submittedName>
</protein>
<keyword evidence="2" id="KW-1185">Reference proteome</keyword>
<organism evidence="1 2">
    <name type="scientific">Artomyces pyxidatus</name>
    <dbReference type="NCBI Taxonomy" id="48021"/>
    <lineage>
        <taxon>Eukaryota</taxon>
        <taxon>Fungi</taxon>
        <taxon>Dikarya</taxon>
        <taxon>Basidiomycota</taxon>
        <taxon>Agaricomycotina</taxon>
        <taxon>Agaricomycetes</taxon>
        <taxon>Russulales</taxon>
        <taxon>Auriscalpiaceae</taxon>
        <taxon>Artomyces</taxon>
    </lineage>
</organism>
<name>A0ACB8T134_9AGAM</name>
<comment type="caution">
    <text evidence="1">The sequence shown here is derived from an EMBL/GenBank/DDBJ whole genome shotgun (WGS) entry which is preliminary data.</text>
</comment>
<dbReference type="Proteomes" id="UP000814140">
    <property type="component" value="Unassembled WGS sequence"/>
</dbReference>
<dbReference type="EMBL" id="MU277211">
    <property type="protein sequence ID" value="KAI0061716.1"/>
    <property type="molecule type" value="Genomic_DNA"/>
</dbReference>
<reference evidence="1" key="2">
    <citation type="journal article" date="2022" name="New Phytol.">
        <title>Evolutionary transition to the ectomycorrhizal habit in the genomes of a hyperdiverse lineage of mushroom-forming fungi.</title>
        <authorList>
            <person name="Looney B."/>
            <person name="Miyauchi S."/>
            <person name="Morin E."/>
            <person name="Drula E."/>
            <person name="Courty P.E."/>
            <person name="Kohler A."/>
            <person name="Kuo A."/>
            <person name="LaButti K."/>
            <person name="Pangilinan J."/>
            <person name="Lipzen A."/>
            <person name="Riley R."/>
            <person name="Andreopoulos W."/>
            <person name="He G."/>
            <person name="Johnson J."/>
            <person name="Nolan M."/>
            <person name="Tritt A."/>
            <person name="Barry K.W."/>
            <person name="Grigoriev I.V."/>
            <person name="Nagy L.G."/>
            <person name="Hibbett D."/>
            <person name="Henrissat B."/>
            <person name="Matheny P.B."/>
            <person name="Labbe J."/>
            <person name="Martin F.M."/>
        </authorList>
    </citation>
    <scope>NUCLEOTIDE SEQUENCE</scope>
    <source>
        <strain evidence="1">HHB10654</strain>
    </source>
</reference>
<accession>A0ACB8T134</accession>
<sequence length="272" mass="30734">MRPLPAFASLLPPVSVTIELERCLQNPISHSTAQVWLARVIPPGSIRTAESERVVVNILQPSMMHATADQTWTGAGRTSAESFALTEEYIYHQLKPIQGSAVPYFFGLHNLRTCLLLTPVVADTNPHSQVTTPSGERAYMLVTEYIEGTNLAEWTELHTHMDIEGNSTLNASEQQTQWLIMQKRVEIALRSLKAIHDLGVVYCRMGPSNLILHPSSEWTNGIVIIDFTLCRREDHKFYEECVATDREEIILAFQCCNQHYATLLNWTEDNMP</sequence>
<gene>
    <name evidence="1" type="ORF">BV25DRAFT_742993</name>
</gene>
<proteinExistence type="predicted"/>
<reference evidence="1" key="1">
    <citation type="submission" date="2021-03" db="EMBL/GenBank/DDBJ databases">
        <authorList>
            <consortium name="DOE Joint Genome Institute"/>
            <person name="Ahrendt S."/>
            <person name="Looney B.P."/>
            <person name="Miyauchi S."/>
            <person name="Morin E."/>
            <person name="Drula E."/>
            <person name="Courty P.E."/>
            <person name="Chicoki N."/>
            <person name="Fauchery L."/>
            <person name="Kohler A."/>
            <person name="Kuo A."/>
            <person name="Labutti K."/>
            <person name="Pangilinan J."/>
            <person name="Lipzen A."/>
            <person name="Riley R."/>
            <person name="Andreopoulos W."/>
            <person name="He G."/>
            <person name="Johnson J."/>
            <person name="Barry K.W."/>
            <person name="Grigoriev I.V."/>
            <person name="Nagy L."/>
            <person name="Hibbett D."/>
            <person name="Henrissat B."/>
            <person name="Matheny P.B."/>
            <person name="Labbe J."/>
            <person name="Martin F."/>
        </authorList>
    </citation>
    <scope>NUCLEOTIDE SEQUENCE</scope>
    <source>
        <strain evidence="1">HHB10654</strain>
    </source>
</reference>
<evidence type="ECO:0000313" key="2">
    <source>
        <dbReference type="Proteomes" id="UP000814140"/>
    </source>
</evidence>
<evidence type="ECO:0000313" key="1">
    <source>
        <dbReference type="EMBL" id="KAI0061716.1"/>
    </source>
</evidence>